<evidence type="ECO:0000256" key="2">
    <source>
        <dbReference type="ARBA" id="ARBA00022692"/>
    </source>
</evidence>
<feature type="transmembrane region" description="Helical" evidence="14">
    <location>
        <begin position="1667"/>
        <end position="1691"/>
    </location>
</feature>
<reference evidence="16 17" key="1">
    <citation type="submission" date="2020-12" db="EMBL/GenBank/DDBJ databases">
        <title>De novo assembly of Tibetan sheep genome.</title>
        <authorList>
            <person name="Li X."/>
        </authorList>
    </citation>
    <scope>NUCLEOTIDE SEQUENCE [LARGE SCALE GENOMIC DNA]</scope>
    <source>
        <tissue evidence="16">Heart</tissue>
    </source>
</reference>
<feature type="domain" description="Ig-like" evidence="15">
    <location>
        <begin position="869"/>
        <end position="952"/>
    </location>
</feature>
<evidence type="ECO:0000256" key="12">
    <source>
        <dbReference type="ARBA" id="ARBA00038361"/>
    </source>
</evidence>
<dbReference type="InterPro" id="IPR003859">
    <property type="entry name" value="Galactosyl_T"/>
</dbReference>
<dbReference type="SUPFAM" id="SSF48726">
    <property type="entry name" value="Immunoglobulin"/>
    <property type="match status" value="13"/>
</dbReference>
<dbReference type="PROSITE" id="PS00290">
    <property type="entry name" value="IG_MHC"/>
    <property type="match status" value="1"/>
</dbReference>
<accession>A0A836A1Q2</accession>
<gene>
    <name evidence="16" type="ORF">JEQ12_005629</name>
</gene>
<feature type="domain" description="Ig-like" evidence="15">
    <location>
        <begin position="210"/>
        <end position="293"/>
    </location>
</feature>
<dbReference type="Proteomes" id="UP000664991">
    <property type="component" value="Chromosome 14"/>
</dbReference>
<evidence type="ECO:0000256" key="5">
    <source>
        <dbReference type="ARBA" id="ARBA00022737"/>
    </source>
</evidence>
<evidence type="ECO:0000256" key="11">
    <source>
        <dbReference type="ARBA" id="ARBA00023319"/>
    </source>
</evidence>
<feature type="domain" description="Ig-like" evidence="15">
    <location>
        <begin position="1464"/>
        <end position="1561"/>
    </location>
</feature>
<evidence type="ECO:0000256" key="4">
    <source>
        <dbReference type="ARBA" id="ARBA00022734"/>
    </source>
</evidence>
<organism evidence="16 17">
    <name type="scientific">Ovis aries</name>
    <name type="common">Sheep</name>
    <dbReference type="NCBI Taxonomy" id="9940"/>
    <lineage>
        <taxon>Eukaryota</taxon>
        <taxon>Metazoa</taxon>
        <taxon>Chordata</taxon>
        <taxon>Craniata</taxon>
        <taxon>Vertebrata</taxon>
        <taxon>Euteleostomi</taxon>
        <taxon>Mammalia</taxon>
        <taxon>Eutheria</taxon>
        <taxon>Laurasiatheria</taxon>
        <taxon>Artiodactyla</taxon>
        <taxon>Ruminantia</taxon>
        <taxon>Pecora</taxon>
        <taxon>Bovidae</taxon>
        <taxon>Caprinae</taxon>
        <taxon>Ovis</taxon>
    </lineage>
</organism>
<keyword evidence="9" id="KW-1015">Disulfide bond</keyword>
<dbReference type="InterPro" id="IPR007110">
    <property type="entry name" value="Ig-like_dom"/>
</dbReference>
<dbReference type="Gene3D" id="2.60.40.10">
    <property type="entry name" value="Immunoglobulins"/>
    <property type="match status" value="11"/>
</dbReference>
<keyword evidence="3" id="KW-0732">Signal</keyword>
<keyword evidence="7 14" id="KW-1133">Transmembrane helix</keyword>
<evidence type="ECO:0000256" key="14">
    <source>
        <dbReference type="SAM" id="Phobius"/>
    </source>
</evidence>
<dbReference type="FunFam" id="2.60.40.10:FF:000829">
    <property type="entry name" value="Sialic acid-binding Ig-like lectin 8"/>
    <property type="match status" value="2"/>
</dbReference>
<feature type="domain" description="Ig-like" evidence="15">
    <location>
        <begin position="674"/>
        <end position="751"/>
    </location>
</feature>
<evidence type="ECO:0000256" key="8">
    <source>
        <dbReference type="ARBA" id="ARBA00023136"/>
    </source>
</evidence>
<evidence type="ECO:0000256" key="9">
    <source>
        <dbReference type="ARBA" id="ARBA00023157"/>
    </source>
</evidence>
<evidence type="ECO:0000259" key="15">
    <source>
        <dbReference type="PROSITE" id="PS50835"/>
    </source>
</evidence>
<dbReference type="SMART" id="SM00408">
    <property type="entry name" value="IGc2"/>
    <property type="match status" value="4"/>
</dbReference>
<dbReference type="EMBL" id="JAEMGP010000014">
    <property type="protein sequence ID" value="KAG5201095.1"/>
    <property type="molecule type" value="Genomic_DNA"/>
</dbReference>
<dbReference type="InterPro" id="IPR013783">
    <property type="entry name" value="Ig-like_fold"/>
</dbReference>
<dbReference type="CDD" id="cd05712">
    <property type="entry name" value="IgV_CD33"/>
    <property type="match status" value="1"/>
</dbReference>
<comment type="similarity">
    <text evidence="12">Belongs to the immunoglobulin superfamily. SIGLEC (sialic acid binding Ig-like lectin) family.</text>
</comment>
<evidence type="ECO:0000256" key="7">
    <source>
        <dbReference type="ARBA" id="ARBA00022989"/>
    </source>
</evidence>
<keyword evidence="2 14" id="KW-0812">Transmembrane</keyword>
<dbReference type="GO" id="GO:0016757">
    <property type="term" value="F:glycosyltransferase activity"/>
    <property type="evidence" value="ECO:0007669"/>
    <property type="project" value="InterPro"/>
</dbReference>
<evidence type="ECO:0000313" key="16">
    <source>
        <dbReference type="EMBL" id="KAG5201095.1"/>
    </source>
</evidence>
<dbReference type="InterPro" id="IPR003599">
    <property type="entry name" value="Ig_sub"/>
</dbReference>
<comment type="caution">
    <text evidence="16">The sequence shown here is derived from an EMBL/GenBank/DDBJ whole genome shotgun (WGS) entry which is preliminary data.</text>
</comment>
<dbReference type="InterPro" id="IPR003598">
    <property type="entry name" value="Ig_sub2"/>
</dbReference>
<feature type="compositionally biased region" description="Gly residues" evidence="13">
    <location>
        <begin position="1351"/>
        <end position="1360"/>
    </location>
</feature>
<dbReference type="InterPro" id="IPR051036">
    <property type="entry name" value="SIGLEC"/>
</dbReference>
<protein>
    <recommendedName>
        <fullName evidence="15">Ig-like domain-containing protein</fullName>
    </recommendedName>
</protein>
<feature type="region of interest" description="Disordered" evidence="13">
    <location>
        <begin position="1736"/>
        <end position="1823"/>
    </location>
</feature>
<sequence length="1823" mass="199447">MLPVQREPLELLRRSWLPYRGYHGGVFALCPIHYLRISGFANTSWGGNQEDSDITTRDLWGSTTVIFLLKTRVRLTSCLIDIESIPLAQRLELRQTVTVQEGLCVFVPCKFSHPWVSFGKFYMFWFREGADTKRDPPVATNKPEEKLHEGTQGRFSIPGEPQARNCSLSITDVNAKDSGTYFFQVETHFRTLPYLNKMLFLNVTALTHQPQVLSPGALEPGRPGNLTCSVPWACERATPPIFSWTSAAPSSLGPRTPFSSVLTLTPRPQDHGTRLTCQVKFPTSGAMAERTILLNVTYAPQHVAISIFQGNRTELVWTSQEERGASFAQPISLSLPFSSPEALKILQNTSFLPVQEGQALQLLCVADSNPPAQLSWFRGSPPLEATPISSTGVLELPCVGAAEEGEFTCRAQNPLGSQNISLSLFVVSPPQLLGPSCSQEDEGLRCSCSSRAWPAPSLRWRLGEGLLEENFSNASLEVRSSSARPWANSSLSLREGLSSGLSLSCEALNVHGARSGSVLLLPDMLLLPLLVALLWRREGAEGQMGPEENYKLQVPELVTVEEGLCVLVPCSFSYPWDVWAIFTSTLGYWFREGAATSKDAPVATNNPDTEVQEETQGRFHLLGDTRAYNCALEIRDAKRRDNGSYFFRMERGNVKNNFMSNQLSLHVTALTHTPDILISGTLVSGRPGNLTCSVPWACERGTPPIFSWKGATVSSQVLTTSLSSVLTLTPRPQDHGTKLTCQVTLPGAEVTTARVVRLNVSYPPQNLTVTVFQGNNTASIAQENGSSLSVSEGQSLRLVCVVDSNPPARISWARGSLTLRASPPSHPEVLELPRVLVGDEGEFTCRAQHALGSQHVSLRLSLQTLTDTPDVHVQGTLASGRPTNLTCAVPWACERGTPPTFSWTRVALTSPHPKSPHSSVLTLTPRPQDHGTNLTCRVTFPGAGVSTEATMRLNVSYAPQNLDIRVFWENSTVPKILGNATSLRVWEGQSLRLVCVSDSNPPTNVSPLSAPKILGENQGSWPLVLTLLRGALMGAGFLLTCGLSWIYYTTTWETFLRELQFFRTLDSTDRGDWGTGVSLRRGKWSALWGQRYELQYKRCGWELTETGSQALDSFKLQVQEFVMVQEGLCVVVPCSVFYPSRGWSSTTPAYGFWFRDKTPKPSLPVATNKPGQDVDTDTQGRFQLLGDPNQSCSLLIREAHLEDSALYFFRFERGDYVKYNFMEYKFYLEVTALTLKPEIYVPEVLQPGHQVTLFCAFNWIFDECPVPTLSWIGNTVSPHKASPRTSYFSELTFTPRPQDHNTELTCRVDFFGEGVSAENTVRLSVAYAPKDLVISVSHTDEPGTEGHLGVQEGGGSGVSPGGPSLAVSLSFSAALEPGGESPHLEVQKGQSLRLLCTADSLPLATLSWTLQDRVLSWSHPLGSTALELALPRVKAEDAGRYTCRAENRLGFLSRSLDLSVHYAPENLKVMVSKANRTALENLESGASLQVLEGQSLRLLCVAHSNPPARLSWARQGRTVSPSQPSDPGVLELPQIQTELEGEFTCRAQNLLGSQNISLSLSVVSPPQLLGPSCSQEDEGLRCSCSSRARPAPSLRWRLGEGLLEGELSNASFEVASSSSGPWANSSLSLREGLSSGLRLSCEALNGHGAQSGSVLLLPDEKGLASGAFSSGISLGIGVTTLLFLCFILILVRTLRKKWTQGEVPAPAPAPGEAPRSRFSRRSTILDYINVIPKAGPLKQKAKPSSPSQPPPPDGHSPEARKNQKELHLVSHNCPGPKSSPQASEAENNQEELHYAVLNFPGLRPWETQRPEGTHPEYAEIQFH</sequence>
<keyword evidence="5" id="KW-0677">Repeat</keyword>
<feature type="domain" description="Ig-like" evidence="15">
    <location>
        <begin position="764"/>
        <end position="861"/>
    </location>
</feature>
<proteinExistence type="inferred from homology"/>
<dbReference type="PANTHER" id="PTHR12035:SF136">
    <property type="entry name" value="MYELOID CELL SURFACE ANTIGEN CD33"/>
    <property type="match status" value="1"/>
</dbReference>
<dbReference type="Pfam" id="PF07686">
    <property type="entry name" value="V-set"/>
    <property type="match status" value="3"/>
</dbReference>
<comment type="subcellular location">
    <subcellularLocation>
        <location evidence="1">Membrane</location>
        <topology evidence="1">Single-pass type I membrane protein</topology>
    </subcellularLocation>
</comment>
<dbReference type="InterPro" id="IPR003006">
    <property type="entry name" value="Ig/MHC_CS"/>
</dbReference>
<feature type="compositionally biased region" description="Basic and acidic residues" evidence="13">
    <location>
        <begin position="1806"/>
        <end position="1823"/>
    </location>
</feature>
<evidence type="ECO:0000256" key="3">
    <source>
        <dbReference type="ARBA" id="ARBA00022729"/>
    </source>
</evidence>
<keyword evidence="8 14" id="KW-0472">Membrane</keyword>
<feature type="region of interest" description="Disordered" evidence="13">
    <location>
        <begin position="1342"/>
        <end position="1361"/>
    </location>
</feature>
<dbReference type="SMART" id="SM00409">
    <property type="entry name" value="IG"/>
    <property type="match status" value="11"/>
</dbReference>
<keyword evidence="10" id="KW-0325">Glycoprotein</keyword>
<evidence type="ECO:0000256" key="13">
    <source>
        <dbReference type="SAM" id="MobiDB-lite"/>
    </source>
</evidence>
<evidence type="ECO:0000256" key="6">
    <source>
        <dbReference type="ARBA" id="ARBA00022889"/>
    </source>
</evidence>
<evidence type="ECO:0000256" key="10">
    <source>
        <dbReference type="ARBA" id="ARBA00023180"/>
    </source>
</evidence>
<feature type="domain" description="Ig-like" evidence="15">
    <location>
        <begin position="340"/>
        <end position="421"/>
    </location>
</feature>
<dbReference type="PROSITE" id="PS50835">
    <property type="entry name" value="IG_LIKE"/>
    <property type="match status" value="9"/>
</dbReference>
<feature type="domain" description="Ig-like" evidence="15">
    <location>
        <begin position="1363"/>
        <end position="1459"/>
    </location>
</feature>
<dbReference type="PANTHER" id="PTHR12035">
    <property type="entry name" value="SIALIC ACID BINDING IMMUNOGLOBULIN-LIKE LECTIN"/>
    <property type="match status" value="1"/>
</dbReference>
<keyword evidence="6" id="KW-0130">Cell adhesion</keyword>
<keyword evidence="4" id="KW-0430">Lectin</keyword>
<dbReference type="GO" id="GO:0030246">
    <property type="term" value="F:carbohydrate binding"/>
    <property type="evidence" value="ECO:0007669"/>
    <property type="project" value="UniProtKB-KW"/>
</dbReference>
<dbReference type="GO" id="GO:0033691">
    <property type="term" value="F:sialic acid binding"/>
    <property type="evidence" value="ECO:0007669"/>
    <property type="project" value="TreeGrafter"/>
</dbReference>
<name>A0A836A1Q2_SHEEP</name>
<evidence type="ECO:0000313" key="17">
    <source>
        <dbReference type="Proteomes" id="UP000664991"/>
    </source>
</evidence>
<dbReference type="GO" id="GO:0005886">
    <property type="term" value="C:plasma membrane"/>
    <property type="evidence" value="ECO:0007669"/>
    <property type="project" value="TreeGrafter"/>
</dbReference>
<dbReference type="InterPro" id="IPR013106">
    <property type="entry name" value="Ig_V-set"/>
</dbReference>
<keyword evidence="11" id="KW-0393">Immunoglobulin domain</keyword>
<feature type="domain" description="Ig-like" evidence="15">
    <location>
        <begin position="1237"/>
        <end position="1322"/>
    </location>
</feature>
<dbReference type="InterPro" id="IPR036179">
    <property type="entry name" value="Ig-like_dom_sf"/>
</dbReference>
<evidence type="ECO:0000256" key="1">
    <source>
        <dbReference type="ARBA" id="ARBA00004479"/>
    </source>
</evidence>
<dbReference type="PRINTS" id="PR02050">
    <property type="entry name" value="B14GALTRFASE"/>
</dbReference>
<dbReference type="GO" id="GO:0007155">
    <property type="term" value="P:cell adhesion"/>
    <property type="evidence" value="ECO:0007669"/>
    <property type="project" value="UniProtKB-KW"/>
</dbReference>
<dbReference type="Pfam" id="PF13895">
    <property type="entry name" value="Ig_2"/>
    <property type="match status" value="1"/>
</dbReference>
<feature type="domain" description="Ig-like" evidence="15">
    <location>
        <begin position="86"/>
        <end position="193"/>
    </location>
</feature>
<dbReference type="GO" id="GO:0005975">
    <property type="term" value="P:carbohydrate metabolic process"/>
    <property type="evidence" value="ECO:0007669"/>
    <property type="project" value="InterPro"/>
</dbReference>
<feature type="compositionally biased region" description="Basic and acidic residues" evidence="13">
    <location>
        <begin position="1755"/>
        <end position="1768"/>
    </location>
</feature>
<dbReference type="Pfam" id="PF13927">
    <property type="entry name" value="Ig_3"/>
    <property type="match status" value="3"/>
</dbReference>